<dbReference type="SUPFAM" id="SSF57667">
    <property type="entry name" value="beta-beta-alpha zinc fingers"/>
    <property type="match status" value="2"/>
</dbReference>
<feature type="non-terminal residue" evidence="10">
    <location>
        <position position="1"/>
    </location>
</feature>
<dbReference type="GO" id="GO:0005634">
    <property type="term" value="C:nucleus"/>
    <property type="evidence" value="ECO:0007669"/>
    <property type="project" value="UniProtKB-SubCell"/>
</dbReference>
<evidence type="ECO:0000256" key="4">
    <source>
        <dbReference type="ARBA" id="ARBA00022771"/>
    </source>
</evidence>
<evidence type="ECO:0000256" key="5">
    <source>
        <dbReference type="ARBA" id="ARBA00022833"/>
    </source>
</evidence>
<keyword evidence="4 8" id="KW-0863">Zinc-finger</keyword>
<dbReference type="PROSITE" id="PS00028">
    <property type="entry name" value="ZINC_FINGER_C2H2_1"/>
    <property type="match status" value="1"/>
</dbReference>
<dbReference type="PANTHER" id="PTHR24392">
    <property type="entry name" value="ZINC FINGER PROTEIN"/>
    <property type="match status" value="1"/>
</dbReference>
<reference evidence="10" key="1">
    <citation type="journal article" date="2014" name="PLoS Negl. Trop. Dis.">
        <title>An updated insight into the Sialotranscriptome of Triatoma infestans: developmental stage and geographic variations.</title>
        <authorList>
            <person name="Schwarz A."/>
            <person name="Medrano-Mercado N."/>
            <person name="Schaub G.A."/>
            <person name="Struchiner C.J."/>
            <person name="Bargues M.D."/>
            <person name="Levy M.Z."/>
            <person name="Ribeiro J.M."/>
        </authorList>
    </citation>
    <scope>NUCLEOTIDE SEQUENCE</scope>
    <source>
        <strain evidence="10">Chile</strain>
        <tissue evidence="10">Salivary glands</tissue>
    </source>
</reference>
<dbReference type="Pfam" id="PF00096">
    <property type="entry name" value="zf-C2H2"/>
    <property type="match status" value="2"/>
</dbReference>
<keyword evidence="5" id="KW-0862">Zinc</keyword>
<evidence type="ECO:0000256" key="1">
    <source>
        <dbReference type="ARBA" id="ARBA00004123"/>
    </source>
</evidence>
<evidence type="ECO:0000259" key="9">
    <source>
        <dbReference type="PROSITE" id="PS50157"/>
    </source>
</evidence>
<evidence type="ECO:0000256" key="2">
    <source>
        <dbReference type="ARBA" id="ARBA00022723"/>
    </source>
</evidence>
<dbReference type="PANTHER" id="PTHR24392:SF56">
    <property type="entry name" value="ZINC FINGER PROTEIN 510"/>
    <property type="match status" value="1"/>
</dbReference>
<dbReference type="GO" id="GO:0008270">
    <property type="term" value="F:zinc ion binding"/>
    <property type="evidence" value="ECO:0007669"/>
    <property type="project" value="UniProtKB-KW"/>
</dbReference>
<keyword evidence="3" id="KW-0677">Repeat</keyword>
<comment type="subcellular location">
    <subcellularLocation>
        <location evidence="1">Nucleus</location>
    </subcellularLocation>
</comment>
<dbReference type="PROSITE" id="PS50157">
    <property type="entry name" value="ZINC_FINGER_C2H2_2"/>
    <property type="match status" value="1"/>
</dbReference>
<accession>A0A023F6J6</accession>
<dbReference type="AlphaFoldDB" id="A0A023F6J6"/>
<feature type="domain" description="C2H2-type" evidence="9">
    <location>
        <begin position="247"/>
        <end position="273"/>
    </location>
</feature>
<evidence type="ECO:0000256" key="7">
    <source>
        <dbReference type="ARBA" id="ARBA00023242"/>
    </source>
</evidence>
<dbReference type="InterPro" id="IPR013087">
    <property type="entry name" value="Znf_C2H2_type"/>
</dbReference>
<proteinExistence type="evidence at transcript level"/>
<dbReference type="SMART" id="SM00355">
    <property type="entry name" value="ZnF_C2H2"/>
    <property type="match status" value="6"/>
</dbReference>
<keyword evidence="2" id="KW-0479">Metal-binding</keyword>
<evidence type="ECO:0000256" key="3">
    <source>
        <dbReference type="ARBA" id="ARBA00022737"/>
    </source>
</evidence>
<name>A0A023F6J6_TRIIF</name>
<dbReference type="InterPro" id="IPR036236">
    <property type="entry name" value="Znf_C2H2_sf"/>
</dbReference>
<dbReference type="EMBL" id="GBBI01001850">
    <property type="protein sequence ID" value="JAC16862.1"/>
    <property type="molecule type" value="mRNA"/>
</dbReference>
<dbReference type="Gene3D" id="3.30.160.60">
    <property type="entry name" value="Classic Zinc Finger"/>
    <property type="match status" value="3"/>
</dbReference>
<keyword evidence="7" id="KW-0539">Nucleus</keyword>
<evidence type="ECO:0000256" key="8">
    <source>
        <dbReference type="PROSITE-ProRule" id="PRU00042"/>
    </source>
</evidence>
<evidence type="ECO:0000313" key="10">
    <source>
        <dbReference type="EMBL" id="JAC16862.1"/>
    </source>
</evidence>
<keyword evidence="6" id="KW-0238">DNA-binding</keyword>
<protein>
    <submittedName>
        <fullName evidence="10">Putative transcriptional repressor ctcf</fullName>
    </submittedName>
</protein>
<organism evidence="10">
    <name type="scientific">Triatoma infestans</name>
    <name type="common">Assassin bug</name>
    <dbReference type="NCBI Taxonomy" id="30076"/>
    <lineage>
        <taxon>Eukaryota</taxon>
        <taxon>Metazoa</taxon>
        <taxon>Ecdysozoa</taxon>
        <taxon>Arthropoda</taxon>
        <taxon>Hexapoda</taxon>
        <taxon>Insecta</taxon>
        <taxon>Pterygota</taxon>
        <taxon>Neoptera</taxon>
        <taxon>Paraneoptera</taxon>
        <taxon>Hemiptera</taxon>
        <taxon>Heteroptera</taxon>
        <taxon>Panheteroptera</taxon>
        <taxon>Cimicomorpha</taxon>
        <taxon>Reduviidae</taxon>
        <taxon>Triatominae</taxon>
        <taxon>Triatoma</taxon>
    </lineage>
</organism>
<sequence length="273" mass="31340">DTGKIVKLILVPSHLKAKFQEKSRKIINKDAKSEERIRKTAGESCTVDPDAKSEEKIRKTSGESCSVNAGISQHQVTKSGVSSSLGGKINNDYVCHICSFKTPYGATLDRHIIRHVDDDRYKCLLCSFKADIIEELKEHMSVHTTLKIYKCDMCTYSTDLEASLSRHKGLVHKRIPRHIEQNDKQNMVRTNRGKFPCPHCDYTVTHISFLGRHMKKHGERAYPCPHCKYRARKSSFLEKHLQTHLNYNCNQCDYRASKKAYVVKHKEQVHGDQ</sequence>
<evidence type="ECO:0000256" key="6">
    <source>
        <dbReference type="ARBA" id="ARBA00023125"/>
    </source>
</evidence>
<dbReference type="GO" id="GO:0003677">
    <property type="term" value="F:DNA binding"/>
    <property type="evidence" value="ECO:0007669"/>
    <property type="project" value="UniProtKB-KW"/>
</dbReference>